<sequence length="406" mass="46557">MKLELNILLIASAMIVGSGFVSCSDDDFTETIFDTTEYPLDRSLYTFPLDTFAKKNFLEPYNLKYIYKMEDIGSDLQKNLVPAEYDKSVDLAVLAKYLWYDVYAKIAGEKEVFLKKFSPRIIHVIGSASYNTSTGTETLGTAEGGLKITLYKANRLDPSNLDFMNEYFFKTMHHEFAHILDQTYLRPTSFNTISGSLYNATDWGSKPDSVAAAQGFVSPYASMQAREDWVEVMANYIVKDSITWERLLNTASFDWEDREDIDEAWFDNLIKPGADRDSIGYSYKTTGGKFKVYRKVIARDANGYALLDSDGKIQFLEEDGIDGRAIILQKLEMVREWLKTGFNIDLEEMRKEVQKRQYVTNPDGSLMKDQYGDLINRLTYPTVTDPSKSLMDSLRNEVYIYKELQK</sequence>
<evidence type="ECO:0000313" key="1">
    <source>
        <dbReference type="EMBL" id="NPD91907.1"/>
    </source>
</evidence>
<name>A0ABX2AMY1_9BACT</name>
<dbReference type="EMBL" id="JABKKF010000004">
    <property type="protein sequence ID" value="NPD91907.1"/>
    <property type="molecule type" value="Genomic_DNA"/>
</dbReference>
<evidence type="ECO:0008006" key="3">
    <source>
        <dbReference type="Google" id="ProtNLM"/>
    </source>
</evidence>
<dbReference type="Gene3D" id="3.40.390.70">
    <property type="match status" value="1"/>
</dbReference>
<comment type="caution">
    <text evidence="1">The sequence shown here is derived from an EMBL/GenBank/DDBJ whole genome shotgun (WGS) entry which is preliminary data.</text>
</comment>
<reference evidence="1 2" key="1">
    <citation type="submission" date="2020-05" db="EMBL/GenBank/DDBJ databases">
        <title>Distinct polysaccharide utilization as determinants for interspecies competition between intestinal Prevotella spp.</title>
        <authorList>
            <person name="Galvez E.J.C."/>
            <person name="Iljazovic A."/>
            <person name="Strowig T."/>
        </authorList>
    </citation>
    <scope>NUCLEOTIDE SEQUENCE [LARGE SCALE GENOMIC DNA]</scope>
    <source>
        <strain evidence="1 2">PMUR</strain>
    </source>
</reference>
<dbReference type="PROSITE" id="PS51257">
    <property type="entry name" value="PROKAR_LIPOPROTEIN"/>
    <property type="match status" value="1"/>
</dbReference>
<dbReference type="InterPro" id="IPR030890">
    <property type="entry name" value="LP_HExxH_w_TonB"/>
</dbReference>
<dbReference type="Proteomes" id="UP000714420">
    <property type="component" value="Unassembled WGS sequence"/>
</dbReference>
<dbReference type="NCBIfam" id="TIGR04549">
    <property type="entry name" value="LP_HExxH_w_tonB"/>
    <property type="match status" value="1"/>
</dbReference>
<dbReference type="RefSeq" id="WP_172275252.1">
    <property type="nucleotide sequence ID" value="NZ_CASGMU010000003.1"/>
</dbReference>
<accession>A0ABX2AMY1</accession>
<keyword evidence="2" id="KW-1185">Reference proteome</keyword>
<gene>
    <name evidence="1" type="ORF">HPS56_05995</name>
</gene>
<organism evidence="1 2">
    <name type="scientific">Xylanibacter muris</name>
    <dbReference type="NCBI Taxonomy" id="2736290"/>
    <lineage>
        <taxon>Bacteria</taxon>
        <taxon>Pseudomonadati</taxon>
        <taxon>Bacteroidota</taxon>
        <taxon>Bacteroidia</taxon>
        <taxon>Bacteroidales</taxon>
        <taxon>Prevotellaceae</taxon>
        <taxon>Xylanibacter</taxon>
    </lineage>
</organism>
<proteinExistence type="predicted"/>
<dbReference type="Pfam" id="PF15890">
    <property type="entry name" value="Peptidase_Mx1"/>
    <property type="match status" value="1"/>
</dbReference>
<evidence type="ECO:0000313" key="2">
    <source>
        <dbReference type="Proteomes" id="UP000714420"/>
    </source>
</evidence>
<protein>
    <recommendedName>
        <fullName evidence="3">Substrate import-associated zinc metallohydrolase lipoprotein</fullName>
    </recommendedName>
</protein>